<feature type="transmembrane region" description="Helical" evidence="2">
    <location>
        <begin position="306"/>
        <end position="325"/>
    </location>
</feature>
<feature type="transmembrane region" description="Helical" evidence="2">
    <location>
        <begin position="1304"/>
        <end position="1321"/>
    </location>
</feature>
<evidence type="ECO:0000256" key="2">
    <source>
        <dbReference type="SAM" id="Phobius"/>
    </source>
</evidence>
<feature type="transmembrane region" description="Helical" evidence="2">
    <location>
        <begin position="366"/>
        <end position="391"/>
    </location>
</feature>
<feature type="transmembrane region" description="Helical" evidence="2">
    <location>
        <begin position="815"/>
        <end position="835"/>
    </location>
</feature>
<feature type="transmembrane region" description="Helical" evidence="2">
    <location>
        <begin position="277"/>
        <end position="294"/>
    </location>
</feature>
<feature type="transmembrane region" description="Helical" evidence="2">
    <location>
        <begin position="739"/>
        <end position="756"/>
    </location>
</feature>
<feature type="transmembrane region" description="Helical" evidence="2">
    <location>
        <begin position="216"/>
        <end position="237"/>
    </location>
</feature>
<dbReference type="Proteomes" id="UP000318313">
    <property type="component" value="Chromosome"/>
</dbReference>
<dbReference type="OrthoDB" id="221142at2"/>
<name>A0A518IEY5_9PLAN</name>
<feature type="transmembrane region" description="Helical" evidence="2">
    <location>
        <begin position="1487"/>
        <end position="1504"/>
    </location>
</feature>
<feature type="transmembrane region" description="Helical" evidence="2">
    <location>
        <begin position="1516"/>
        <end position="1538"/>
    </location>
</feature>
<feature type="transmembrane region" description="Helical" evidence="2">
    <location>
        <begin position="249"/>
        <end position="265"/>
    </location>
</feature>
<accession>A0A518IEY5</accession>
<feature type="transmembrane region" description="Helical" evidence="2">
    <location>
        <begin position="485"/>
        <end position="504"/>
    </location>
</feature>
<feature type="transmembrane region" description="Helical" evidence="2">
    <location>
        <begin position="584"/>
        <end position="601"/>
    </location>
</feature>
<keyword evidence="2" id="KW-0472">Membrane</keyword>
<feature type="transmembrane region" description="Helical" evidence="2">
    <location>
        <begin position="688"/>
        <end position="708"/>
    </location>
</feature>
<feature type="transmembrane region" description="Helical" evidence="2">
    <location>
        <begin position="1353"/>
        <end position="1374"/>
    </location>
</feature>
<feature type="transmembrane region" description="Helical" evidence="2">
    <location>
        <begin position="1952"/>
        <end position="1969"/>
    </location>
</feature>
<feature type="transmembrane region" description="Helical" evidence="2">
    <location>
        <begin position="855"/>
        <end position="875"/>
    </location>
</feature>
<feature type="transmembrane region" description="Helical" evidence="2">
    <location>
        <begin position="954"/>
        <end position="971"/>
    </location>
</feature>
<feature type="transmembrane region" description="Helical" evidence="2">
    <location>
        <begin position="1619"/>
        <end position="1636"/>
    </location>
</feature>
<feature type="transmembrane region" description="Helical" evidence="2">
    <location>
        <begin position="1898"/>
        <end position="1914"/>
    </location>
</feature>
<feature type="transmembrane region" description="Helical" evidence="2">
    <location>
        <begin position="887"/>
        <end position="905"/>
    </location>
</feature>
<feature type="transmembrane region" description="Helical" evidence="2">
    <location>
        <begin position="524"/>
        <end position="545"/>
    </location>
</feature>
<feature type="transmembrane region" description="Helical" evidence="2">
    <location>
        <begin position="1559"/>
        <end position="1578"/>
    </location>
</feature>
<feature type="transmembrane region" description="Helical" evidence="2">
    <location>
        <begin position="189"/>
        <end position="210"/>
    </location>
</feature>
<feature type="transmembrane region" description="Helical" evidence="2">
    <location>
        <begin position="1648"/>
        <end position="1667"/>
    </location>
</feature>
<gene>
    <name evidence="3" type="ORF">Enr17x_37190</name>
</gene>
<organism evidence="3 4">
    <name type="scientific">Gimesia fumaroli</name>
    <dbReference type="NCBI Taxonomy" id="2527976"/>
    <lineage>
        <taxon>Bacteria</taxon>
        <taxon>Pseudomonadati</taxon>
        <taxon>Planctomycetota</taxon>
        <taxon>Planctomycetia</taxon>
        <taxon>Planctomycetales</taxon>
        <taxon>Planctomycetaceae</taxon>
        <taxon>Gimesia</taxon>
    </lineage>
</organism>
<feature type="transmembrane region" description="Helical" evidence="2">
    <location>
        <begin position="1167"/>
        <end position="1185"/>
    </location>
</feature>
<feature type="transmembrane region" description="Helical" evidence="2">
    <location>
        <begin position="1868"/>
        <end position="1886"/>
    </location>
</feature>
<feature type="transmembrane region" description="Helical" evidence="2">
    <location>
        <begin position="1816"/>
        <end position="1837"/>
    </location>
</feature>
<evidence type="ECO:0000256" key="1">
    <source>
        <dbReference type="SAM" id="MobiDB-lite"/>
    </source>
</evidence>
<protein>
    <submittedName>
        <fullName evidence="3">Uncharacterized protein</fullName>
    </submittedName>
</protein>
<feature type="transmembrane region" description="Helical" evidence="2">
    <location>
        <begin position="331"/>
        <end position="354"/>
    </location>
</feature>
<feature type="transmembrane region" description="Helical" evidence="2">
    <location>
        <begin position="1754"/>
        <end position="1773"/>
    </location>
</feature>
<feature type="transmembrane region" description="Helical" evidence="2">
    <location>
        <begin position="1429"/>
        <end position="1451"/>
    </location>
</feature>
<evidence type="ECO:0000313" key="4">
    <source>
        <dbReference type="Proteomes" id="UP000318313"/>
    </source>
</evidence>
<keyword evidence="2" id="KW-0812">Transmembrane</keyword>
<feature type="transmembrane region" description="Helical" evidence="2">
    <location>
        <begin position="1687"/>
        <end position="1714"/>
    </location>
</feature>
<feature type="transmembrane region" description="Helical" evidence="2">
    <location>
        <begin position="983"/>
        <end position="1004"/>
    </location>
</feature>
<feature type="transmembrane region" description="Helical" evidence="2">
    <location>
        <begin position="461"/>
        <end position="478"/>
    </location>
</feature>
<dbReference type="EMBL" id="CP037452">
    <property type="protein sequence ID" value="QDV51661.1"/>
    <property type="molecule type" value="Genomic_DNA"/>
</dbReference>
<proteinExistence type="predicted"/>
<feature type="transmembrane region" description="Helical" evidence="2">
    <location>
        <begin position="1327"/>
        <end position="1346"/>
    </location>
</feature>
<feature type="transmembrane region" description="Helical" evidence="2">
    <location>
        <begin position="1125"/>
        <end position="1146"/>
    </location>
</feature>
<feature type="transmembrane region" description="Helical" evidence="2">
    <location>
        <begin position="433"/>
        <end position="455"/>
    </location>
</feature>
<feature type="transmembrane region" description="Helical" evidence="2">
    <location>
        <begin position="1785"/>
        <end position="1804"/>
    </location>
</feature>
<feature type="region of interest" description="Disordered" evidence="1">
    <location>
        <begin position="139"/>
        <end position="160"/>
    </location>
</feature>
<feature type="transmembrane region" description="Helical" evidence="2">
    <location>
        <begin position="925"/>
        <end position="942"/>
    </location>
</feature>
<keyword evidence="2" id="KW-1133">Transmembrane helix</keyword>
<feature type="transmembrane region" description="Helical" evidence="2">
    <location>
        <begin position="776"/>
        <end position="794"/>
    </location>
</feature>
<feature type="transmembrane region" description="Helical" evidence="2">
    <location>
        <begin position="608"/>
        <end position="625"/>
    </location>
</feature>
<evidence type="ECO:0000313" key="3">
    <source>
        <dbReference type="EMBL" id="QDV51661.1"/>
    </source>
</evidence>
<sequence>MEILLFFIALTIFASICHGLWVIGSLIYRFFSSGGSFPQKKSVSTENENEQHRLVTQRFLRRLYYEGKIPEQELQKLLKYTEKDFKKPSSQPSPKATKPINQAGPTTPSAEPAPSPPAKLEESDVLEVEDFLDEDDFLEEPTVKKRPATPDTIRPAKHPLPQTEPVEKRAFGYILNAFMEEKNIRWGELISGLLIVGSAIGLVVSLWSTLKNQIPYLPALLFLLATAAIHSAGLYTFKRWKLESTSRGLLLITVLLVPLNFLAAIRLSDHRPVSDPLFILAISIGFAAFGWMVLSASRILVSFGRWQLLIAVLGSSAGQIIISRMSISEPVLLRTTLLAALPVGCFIVAMASILKHTFTWKEISDALARELVTLGGLSLFAVLAPCWLLVWNSTSRLETFACLTPLVSIMELLLLGMGLVLHHRKENDDAPHWSLAGSSIAVFSALMMLMNFAIAWPRVDIIIVLGIVNGISLTLLAINGRFAVCHIPALISASLAGLLGFHVLTDTIALQGTSQRMLIEALLLGRSAIVLISFAILTSLAGVWLKRTSKSEAGKYYLYAAGCFSIGSSLIAVYGGYFTRTDDIWCTLALLINAITFLFANWQVRKQVLSGFASALWFLALQHALCIDTPFRNWLSERALLPDAPFVWGCLIHATSGLLFLIGLHFWSRSGTQLTQPWSLRPSKGNPFTTPLIFGSIITSSLLVPYVILQTMSAEMHAFYAFWIMLIWLTVALIQRSDLWFLFTQCAGTVGTLYTATAVGEYYGLLADAGRGTPRYWLFHIMAISLWVLMGSAIHSKKYSRNMLGALSRTSRWNLQPVLLAGSIVSTGVVLFLSITPSIATDFELAFNIQKIHQYAAPLMQGLFLYTLCVTIVALTKPRESGIGTQVGLILSLFLLIAAFSLQNLHISLATIGFPVRHAKDAFGIWSWLCLGLLSVACLPYLNSKFQKQTTQGLLFVTYLIPFLIAGYFIEQHHTADALRWGLGVYALIMMLLILKSESLMDYLRAQQIRLRYLPKLFEDKTTWRNLSMLGACLPLLVLTLYQVFGTWLKISVPLEDGATSSLIMLLLTFCVPLLMLVIASVFHAIHFRSAGWMLIGSHVLAVISITVTILSFSEPPAEFRIDDLLQISLYTGLALSVYGLFWLGIESKIDWNFQEHQNLSPVTWPLIRVHLVTLLCLVVGPYFLPLIMNLIHPEHNWVTYFPQIPFISLISLVLAATCVHVFARRYFSSLPTNGLSCLSLALIGFFTVSGWQYSEWTAWQINLFMEIGLVLVGLFHTIRFVMRSHPPKTSLEDQTTAFRHLNWTQLICLTLFAFAFRGAWSDAYRPYPALMIATTGTLLYFTLGLSLRKQILAYASLVTALLGTMFVFTAHWFDAGVHITSQNGMDLLKWSITTAASISGFWLLVNLYRQRSQTGSNKLAESPAFQQVLARTLTCIVLFYTLLITVSRTLPVSTDVPLIRDPAGWIALFAVTLLLMGLIWDRKSRYCIPALFTMGICLIATYLSNETELRRLIQYSGLALSGYAFLLSILWSLRNLISQNLSWLSIPNFDAFRKQTRSWLPPAVTLLAVYTMLALLHSVLRLEVQSQRWWSVLGTALTSLTFYAMSTHTDLSQKFKQRAILAGGLAGIYCGWALLPAHGNFYFLDHLIRFLEAVSILSLLTTLVLVKWPSLKQDWSEALRKSSRTFLIAAGISLLGILISETGFQIAGIPLVISKARIAVVSAALVLLSAALILMAAVPKYDPFQLTLKRRMLYVYASEIVLALLFLHIYLTMPELFRGYLLPYWPYIVIAIAFTGAGVGEFFERIGLNVLSEPLQRTGTFLPLLPALSFWIHAASRQASPVVGDYSMILLLISLVYVVMSLWRKSFVYTTLAALAGNGALWAFWAEQGQFFTQHPQLWLIPPALSVLIATHLNRDKLNTTQLTAIRYFSTISIYVSSTGDMFIAGVAENLWLPVILCGLSVLGMFAGMMFRVRAFLYVGASFLVLSIVSMIWHASQSLGHIWPWWAFGIGLGICILTLFGLFEKRKNEMQNLVNQLKTWDR</sequence>
<feature type="transmembrane region" description="Helical" evidence="2">
    <location>
        <begin position="1236"/>
        <end position="1254"/>
    </location>
</feature>
<feature type="region of interest" description="Disordered" evidence="1">
    <location>
        <begin position="85"/>
        <end position="123"/>
    </location>
</feature>
<feature type="transmembrane region" description="Helical" evidence="2">
    <location>
        <begin position="1926"/>
        <end position="1946"/>
    </location>
</feature>
<feature type="transmembrane region" description="Helical" evidence="2">
    <location>
        <begin position="1843"/>
        <end position="1861"/>
    </location>
</feature>
<feature type="transmembrane region" description="Helical" evidence="2">
    <location>
        <begin position="645"/>
        <end position="667"/>
    </location>
</feature>
<feature type="transmembrane region" description="Helical" evidence="2">
    <location>
        <begin position="557"/>
        <end position="578"/>
    </location>
</feature>
<feature type="transmembrane region" description="Helical" evidence="2">
    <location>
        <begin position="1389"/>
        <end position="1409"/>
    </location>
</feature>
<keyword evidence="4" id="KW-1185">Reference proteome</keyword>
<feature type="transmembrane region" description="Helical" evidence="2">
    <location>
        <begin position="1590"/>
        <end position="1607"/>
    </location>
</feature>
<dbReference type="RefSeq" id="WP_145311016.1">
    <property type="nucleotide sequence ID" value="NZ_CP037452.1"/>
</dbReference>
<reference evidence="3 4" key="1">
    <citation type="submission" date="2019-03" db="EMBL/GenBank/DDBJ databases">
        <title>Deep-cultivation of Planctomycetes and their phenomic and genomic characterization uncovers novel biology.</title>
        <authorList>
            <person name="Wiegand S."/>
            <person name="Jogler M."/>
            <person name="Boedeker C."/>
            <person name="Pinto D."/>
            <person name="Vollmers J."/>
            <person name="Rivas-Marin E."/>
            <person name="Kohn T."/>
            <person name="Peeters S.H."/>
            <person name="Heuer A."/>
            <person name="Rast P."/>
            <person name="Oberbeckmann S."/>
            <person name="Bunk B."/>
            <person name="Jeske O."/>
            <person name="Meyerdierks A."/>
            <person name="Storesund J.E."/>
            <person name="Kallscheuer N."/>
            <person name="Luecker S."/>
            <person name="Lage O.M."/>
            <person name="Pohl T."/>
            <person name="Merkel B.J."/>
            <person name="Hornburger P."/>
            <person name="Mueller R.-W."/>
            <person name="Bruemmer F."/>
            <person name="Labrenz M."/>
            <person name="Spormann A.M."/>
            <person name="Op den Camp H."/>
            <person name="Overmann J."/>
            <person name="Amann R."/>
            <person name="Jetten M.S.M."/>
            <person name="Mascher T."/>
            <person name="Medema M.H."/>
            <person name="Devos D.P."/>
            <person name="Kaster A.-K."/>
            <person name="Ovreas L."/>
            <person name="Rohde M."/>
            <person name="Galperin M.Y."/>
            <person name="Jogler C."/>
        </authorList>
    </citation>
    <scope>NUCLEOTIDE SEQUENCE [LARGE SCALE GENOMIC DNA]</scope>
    <source>
        <strain evidence="3 4">Enr17</strain>
    </source>
</reference>
<feature type="transmembrane region" description="Helical" evidence="2">
    <location>
        <begin position="714"/>
        <end position="734"/>
    </location>
</feature>
<feature type="transmembrane region" description="Helical" evidence="2">
    <location>
        <begin position="1205"/>
        <end position="1224"/>
    </location>
</feature>
<feature type="transmembrane region" description="Helical" evidence="2">
    <location>
        <begin position="1260"/>
        <end position="1283"/>
    </location>
</feature>
<feature type="transmembrane region" description="Helical" evidence="2">
    <location>
        <begin position="403"/>
        <end position="421"/>
    </location>
</feature>
<feature type="transmembrane region" description="Helical" evidence="2">
    <location>
        <begin position="1720"/>
        <end position="1742"/>
    </location>
</feature>
<feature type="transmembrane region" description="Helical" evidence="2">
    <location>
        <begin position="1463"/>
        <end position="1480"/>
    </location>
</feature>
<feature type="compositionally biased region" description="Polar residues" evidence="1">
    <location>
        <begin position="88"/>
        <end position="104"/>
    </location>
</feature>
<feature type="transmembrane region" description="Helical" evidence="2">
    <location>
        <begin position="2003"/>
        <end position="2024"/>
    </location>
</feature>
<dbReference type="KEGG" id="gfm:Enr17x_37190"/>
<feature type="transmembrane region" description="Helical" evidence="2">
    <location>
        <begin position="1064"/>
        <end position="1086"/>
    </location>
</feature>
<feature type="transmembrane region" description="Helical" evidence="2">
    <location>
        <begin position="6"/>
        <end position="31"/>
    </location>
</feature>
<feature type="transmembrane region" description="Helical" evidence="2">
    <location>
        <begin position="1093"/>
        <end position="1113"/>
    </location>
</feature>
<feature type="transmembrane region" description="Helical" evidence="2">
    <location>
        <begin position="1976"/>
        <end position="1997"/>
    </location>
</feature>
<feature type="transmembrane region" description="Helical" evidence="2">
    <location>
        <begin position="1024"/>
        <end position="1044"/>
    </location>
</feature>